<name>A0A1G9N1K8_9BACI</name>
<dbReference type="Proteomes" id="UP000182347">
    <property type="component" value="Unassembled WGS sequence"/>
</dbReference>
<evidence type="ECO:0000313" key="1">
    <source>
        <dbReference type="EMBL" id="SDL80369.1"/>
    </source>
</evidence>
<proteinExistence type="predicted"/>
<keyword evidence="2" id="KW-1185">Reference proteome</keyword>
<gene>
    <name evidence="1" type="ORF">SAMN05216244_0813</name>
</gene>
<dbReference type="EMBL" id="FNHF01000001">
    <property type="protein sequence ID" value="SDL80369.1"/>
    <property type="molecule type" value="Genomic_DNA"/>
</dbReference>
<accession>A0A1G9N1K8</accession>
<evidence type="ECO:0000313" key="2">
    <source>
        <dbReference type="Proteomes" id="UP000182347"/>
    </source>
</evidence>
<organism evidence="1 2">
    <name type="scientific">Sediminibacillus halophilus</name>
    <dbReference type="NCBI Taxonomy" id="482461"/>
    <lineage>
        <taxon>Bacteria</taxon>
        <taxon>Bacillati</taxon>
        <taxon>Bacillota</taxon>
        <taxon>Bacilli</taxon>
        <taxon>Bacillales</taxon>
        <taxon>Bacillaceae</taxon>
        <taxon>Sediminibacillus</taxon>
    </lineage>
</organism>
<reference evidence="2" key="1">
    <citation type="submission" date="2016-10" db="EMBL/GenBank/DDBJ databases">
        <authorList>
            <person name="Varghese N."/>
            <person name="Submissions S."/>
        </authorList>
    </citation>
    <scope>NUCLEOTIDE SEQUENCE [LARGE SCALE GENOMIC DNA]</scope>
    <source>
        <strain evidence="2">CGMCC 1.6199</strain>
    </source>
</reference>
<dbReference type="AlphaFoldDB" id="A0A1G9N1K8"/>
<protein>
    <submittedName>
        <fullName evidence="1">Uncharacterized protein</fullName>
    </submittedName>
</protein>
<sequence length="48" mass="5598">MKELIGNCVRCNKAVYCRDGFFDGVHHKGKLFCMDCNEKVKLEESMNR</sequence>